<sequence>MTQTLTTSSVPALDGIAPISQLGVIRAVGEDAASFLHGQLTQDFALLDARHARLAAFCSAKGRMLASFIGFRHGTDEILLVCDRSLLAPTLKRLSMFVLRAKCRLSDATADFALHGLAGSAAEAFLAAGTAPWTRTTEADATVVALYPAAGRSRALWVAPAGTPAPQGPALSEAQWQWSEVQSAVATLSAPVVDAFVPQMLNYESVGGVNFKKGCYPGQEVVARSQFRGTLKRRAYLVHADQPLAAGQEVFAPDEPEQATGTVVQAAAAPGGGWDALVSMQIASASRNDLFAHAKLAEGQSADATQGVALQVLPLPYALLDDI</sequence>
<dbReference type="RefSeq" id="WP_066470811.1">
    <property type="nucleotide sequence ID" value="NZ_BCNT01000001.1"/>
</dbReference>
<protein>
    <submittedName>
        <fullName evidence="1">YgfZ/GcvT domain-containing protein</fullName>
    </submittedName>
</protein>
<dbReference type="PANTHER" id="PTHR22602:SF0">
    <property type="entry name" value="TRANSFERASE CAF17, MITOCHONDRIAL-RELATED"/>
    <property type="match status" value="1"/>
</dbReference>
<proteinExistence type="predicted"/>
<name>A0ABW5US93_9BURK</name>
<dbReference type="PANTHER" id="PTHR22602">
    <property type="entry name" value="TRANSFERASE CAF17, MITOCHONDRIAL-RELATED"/>
    <property type="match status" value="1"/>
</dbReference>
<organism evidence="1 2">
    <name type="scientific">Comamonas terrae</name>
    <dbReference type="NCBI Taxonomy" id="673548"/>
    <lineage>
        <taxon>Bacteria</taxon>
        <taxon>Pseudomonadati</taxon>
        <taxon>Pseudomonadota</taxon>
        <taxon>Betaproteobacteria</taxon>
        <taxon>Burkholderiales</taxon>
        <taxon>Comamonadaceae</taxon>
        <taxon>Comamonas</taxon>
    </lineage>
</organism>
<accession>A0ABW5US93</accession>
<evidence type="ECO:0000313" key="1">
    <source>
        <dbReference type="EMBL" id="MFD2756507.1"/>
    </source>
</evidence>
<dbReference type="Gene3D" id="3.30.70.1400">
    <property type="entry name" value="Aminomethyltransferase beta-barrel domains"/>
    <property type="match status" value="1"/>
</dbReference>
<dbReference type="InterPro" id="IPR045179">
    <property type="entry name" value="YgfZ/GcvT"/>
</dbReference>
<dbReference type="Gene3D" id="2.40.30.160">
    <property type="match status" value="1"/>
</dbReference>
<comment type="caution">
    <text evidence="1">The sequence shown here is derived from an EMBL/GenBank/DDBJ whole genome shotgun (WGS) entry which is preliminary data.</text>
</comment>
<dbReference type="Proteomes" id="UP001597463">
    <property type="component" value="Unassembled WGS sequence"/>
</dbReference>
<reference evidence="2" key="1">
    <citation type="journal article" date="2019" name="Int. J. Syst. Evol. Microbiol.">
        <title>The Global Catalogue of Microorganisms (GCM) 10K type strain sequencing project: providing services to taxonomists for standard genome sequencing and annotation.</title>
        <authorList>
            <consortium name="The Broad Institute Genomics Platform"/>
            <consortium name="The Broad Institute Genome Sequencing Center for Infectious Disease"/>
            <person name="Wu L."/>
            <person name="Ma J."/>
        </authorList>
    </citation>
    <scope>NUCLEOTIDE SEQUENCE [LARGE SCALE GENOMIC DNA]</scope>
    <source>
        <strain evidence="2">TISTR 1906</strain>
    </source>
</reference>
<dbReference type="EMBL" id="JBHUMV010000011">
    <property type="protein sequence ID" value="MFD2756507.1"/>
    <property type="molecule type" value="Genomic_DNA"/>
</dbReference>
<keyword evidence="2" id="KW-1185">Reference proteome</keyword>
<evidence type="ECO:0000313" key="2">
    <source>
        <dbReference type="Proteomes" id="UP001597463"/>
    </source>
</evidence>
<gene>
    <name evidence="1" type="ORF">ACFSW6_20735</name>
</gene>
<dbReference type="InterPro" id="IPR017703">
    <property type="entry name" value="YgfZ/GCV_T_CS"/>
</dbReference>
<dbReference type="SUPFAM" id="SSF103025">
    <property type="entry name" value="Folate-binding domain"/>
    <property type="match status" value="1"/>
</dbReference>
<dbReference type="NCBIfam" id="TIGR03317">
    <property type="entry name" value="ygfZ_signature"/>
    <property type="match status" value="1"/>
</dbReference>